<accession>A0A6M3JN43</accession>
<dbReference type="AlphaFoldDB" id="A0A6M3JN43"/>
<proteinExistence type="predicted"/>
<evidence type="ECO:0000313" key="1">
    <source>
        <dbReference type="EMBL" id="QJA70668.1"/>
    </source>
</evidence>
<organism evidence="1">
    <name type="scientific">viral metagenome</name>
    <dbReference type="NCBI Taxonomy" id="1070528"/>
    <lineage>
        <taxon>unclassified sequences</taxon>
        <taxon>metagenomes</taxon>
        <taxon>organismal metagenomes</taxon>
    </lineage>
</organism>
<dbReference type="EMBL" id="MT141811">
    <property type="protein sequence ID" value="QJA70668.1"/>
    <property type="molecule type" value="Genomic_DNA"/>
</dbReference>
<gene>
    <name evidence="1" type="ORF">MM415A03601_0002</name>
</gene>
<name>A0A6M3JN43_9ZZZZ</name>
<protein>
    <submittedName>
        <fullName evidence="1">Uncharacterized protein</fullName>
    </submittedName>
</protein>
<reference evidence="1" key="1">
    <citation type="submission" date="2020-03" db="EMBL/GenBank/DDBJ databases">
        <title>The deep terrestrial virosphere.</title>
        <authorList>
            <person name="Holmfeldt K."/>
            <person name="Nilsson E."/>
            <person name="Simone D."/>
            <person name="Lopez-Fernandez M."/>
            <person name="Wu X."/>
            <person name="de Brujin I."/>
            <person name="Lundin D."/>
            <person name="Andersson A."/>
            <person name="Bertilsson S."/>
            <person name="Dopson M."/>
        </authorList>
    </citation>
    <scope>NUCLEOTIDE SEQUENCE</scope>
    <source>
        <strain evidence="1">MM415A03601</strain>
    </source>
</reference>
<sequence>MERVMKIYQKLVVWIVTVVMAVNMAACGGAYETGVTVNNGLVIAPGMVEVLRTPTVVRGMLGCVQGLQGTSIMENAKQSLLLLSWTYSDGNVGFVILNHAKQAALQNFGSTAVPGLPISGSADGNIASFSTWRDLTNYLETQGWTYKTPPGADVTWPMLVAAIGSWISFVATTMPTLIFMVNWTDIDVYAPVLEDYFPPVELG</sequence>